<keyword evidence="3 5" id="KW-1133">Transmembrane helix</keyword>
<gene>
    <name evidence="7" type="ORF">C7443_102419</name>
</gene>
<name>A0A317N066_9GAMM</name>
<keyword evidence="4 5" id="KW-0472">Membrane</keyword>
<dbReference type="InterPro" id="IPR025423">
    <property type="entry name" value="TMEM205-like"/>
</dbReference>
<reference evidence="7 8" key="1">
    <citation type="submission" date="2018-05" db="EMBL/GenBank/DDBJ databases">
        <title>Genomic Encyclopedia of Type Strains, Phase IV (KMG-IV): sequencing the most valuable type-strain genomes for metagenomic binning, comparative biology and taxonomic classification.</title>
        <authorList>
            <person name="Goeker M."/>
        </authorList>
    </citation>
    <scope>NUCLEOTIDE SEQUENCE [LARGE SCALE GENOMIC DNA]</scope>
    <source>
        <strain evidence="7 8">DSM 23606</strain>
    </source>
</reference>
<evidence type="ECO:0000313" key="8">
    <source>
        <dbReference type="Proteomes" id="UP000246569"/>
    </source>
</evidence>
<feature type="transmembrane region" description="Helical" evidence="5">
    <location>
        <begin position="52"/>
        <end position="71"/>
    </location>
</feature>
<evidence type="ECO:0000256" key="2">
    <source>
        <dbReference type="ARBA" id="ARBA00022692"/>
    </source>
</evidence>
<evidence type="ECO:0000256" key="1">
    <source>
        <dbReference type="ARBA" id="ARBA00004370"/>
    </source>
</evidence>
<evidence type="ECO:0000259" key="6">
    <source>
        <dbReference type="Pfam" id="PF13664"/>
    </source>
</evidence>
<accession>A0A317N066</accession>
<feature type="domain" description="TMEM205-like" evidence="6">
    <location>
        <begin position="19"/>
        <end position="113"/>
    </location>
</feature>
<evidence type="ECO:0000256" key="4">
    <source>
        <dbReference type="ARBA" id="ARBA00023136"/>
    </source>
</evidence>
<comment type="caution">
    <text evidence="7">The sequence shown here is derived from an EMBL/GenBank/DDBJ whole genome shotgun (WGS) entry which is preliminary data.</text>
</comment>
<organism evidence="7 8">
    <name type="scientific">Plasticicumulans acidivorans</name>
    <dbReference type="NCBI Taxonomy" id="886464"/>
    <lineage>
        <taxon>Bacteria</taxon>
        <taxon>Pseudomonadati</taxon>
        <taxon>Pseudomonadota</taxon>
        <taxon>Gammaproteobacteria</taxon>
        <taxon>Candidatus Competibacteraceae</taxon>
        <taxon>Plasticicumulans</taxon>
    </lineage>
</organism>
<evidence type="ECO:0000256" key="5">
    <source>
        <dbReference type="SAM" id="Phobius"/>
    </source>
</evidence>
<feature type="transmembrane region" description="Helical" evidence="5">
    <location>
        <begin position="83"/>
        <end position="103"/>
    </location>
</feature>
<dbReference type="AlphaFoldDB" id="A0A317N066"/>
<evidence type="ECO:0000313" key="7">
    <source>
        <dbReference type="EMBL" id="PWV64766.1"/>
    </source>
</evidence>
<sequence length="148" mass="15894">MQEMVEGRAARALERLLQIVWFGSMWTVGYLVAPVLFSVIPDRVLAGLVAGHLFRAVAWIGLLGGGVLTLIECLRWRAGGGRWRALLLLSMLVLVAVGEFWLQPAMEALKAAGVSSGGEFARLHGIAASIYLLQSLLALGVVLGARRS</sequence>
<evidence type="ECO:0000256" key="3">
    <source>
        <dbReference type="ARBA" id="ARBA00022989"/>
    </source>
</evidence>
<dbReference type="OrthoDB" id="5797290at2"/>
<proteinExistence type="predicted"/>
<comment type="subcellular location">
    <subcellularLocation>
        <location evidence="1">Membrane</location>
    </subcellularLocation>
</comment>
<keyword evidence="8" id="KW-1185">Reference proteome</keyword>
<dbReference type="EMBL" id="QGTJ01000002">
    <property type="protein sequence ID" value="PWV64766.1"/>
    <property type="molecule type" value="Genomic_DNA"/>
</dbReference>
<protein>
    <submittedName>
        <fullName evidence="7">Uncharacterized protein DUF4149</fullName>
    </submittedName>
</protein>
<dbReference type="GO" id="GO:0016020">
    <property type="term" value="C:membrane"/>
    <property type="evidence" value="ECO:0007669"/>
    <property type="project" value="UniProtKB-SubCell"/>
</dbReference>
<keyword evidence="2 5" id="KW-0812">Transmembrane</keyword>
<dbReference type="Pfam" id="PF13664">
    <property type="entry name" value="DUF4149"/>
    <property type="match status" value="1"/>
</dbReference>
<feature type="transmembrane region" description="Helical" evidence="5">
    <location>
        <begin position="20"/>
        <end position="40"/>
    </location>
</feature>
<dbReference type="Proteomes" id="UP000246569">
    <property type="component" value="Unassembled WGS sequence"/>
</dbReference>
<feature type="transmembrane region" description="Helical" evidence="5">
    <location>
        <begin position="123"/>
        <end position="145"/>
    </location>
</feature>